<evidence type="ECO:0000313" key="2">
    <source>
        <dbReference type="EMBL" id="RWA03551.1"/>
    </source>
</evidence>
<feature type="compositionally biased region" description="Low complexity" evidence="1">
    <location>
        <begin position="1"/>
        <end position="11"/>
    </location>
</feature>
<proteinExistence type="predicted"/>
<organism evidence="2 3">
    <name type="scientific">Xylaria grammica</name>
    <dbReference type="NCBI Taxonomy" id="363999"/>
    <lineage>
        <taxon>Eukaryota</taxon>
        <taxon>Fungi</taxon>
        <taxon>Dikarya</taxon>
        <taxon>Ascomycota</taxon>
        <taxon>Pezizomycotina</taxon>
        <taxon>Sordariomycetes</taxon>
        <taxon>Xylariomycetidae</taxon>
        <taxon>Xylariales</taxon>
        <taxon>Xylariaceae</taxon>
        <taxon>Xylaria</taxon>
    </lineage>
</organism>
<protein>
    <submittedName>
        <fullName evidence="2">Uncharacterized protein</fullName>
    </submittedName>
</protein>
<evidence type="ECO:0000256" key="1">
    <source>
        <dbReference type="SAM" id="MobiDB-lite"/>
    </source>
</evidence>
<reference evidence="2 3" key="1">
    <citation type="submission" date="2018-12" db="EMBL/GenBank/DDBJ databases">
        <title>Draft genome sequence of Xylaria grammica IHI A82.</title>
        <authorList>
            <person name="Buettner E."/>
            <person name="Kellner H."/>
        </authorList>
    </citation>
    <scope>NUCLEOTIDE SEQUENCE [LARGE SCALE GENOMIC DNA]</scope>
    <source>
        <strain evidence="2 3">IHI A82</strain>
    </source>
</reference>
<dbReference type="Proteomes" id="UP000286045">
    <property type="component" value="Unassembled WGS sequence"/>
</dbReference>
<dbReference type="EMBL" id="RYZI01000757">
    <property type="protein sequence ID" value="RWA03551.1"/>
    <property type="molecule type" value="Genomic_DNA"/>
</dbReference>
<comment type="caution">
    <text evidence="2">The sequence shown here is derived from an EMBL/GenBank/DDBJ whole genome shotgun (WGS) entry which is preliminary data.</text>
</comment>
<accession>A0A439CMZ9</accession>
<keyword evidence="3" id="KW-1185">Reference proteome</keyword>
<gene>
    <name evidence="2" type="ORF">EKO27_g11555</name>
</gene>
<name>A0A439CMZ9_9PEZI</name>
<evidence type="ECO:0000313" key="3">
    <source>
        <dbReference type="Proteomes" id="UP000286045"/>
    </source>
</evidence>
<feature type="region of interest" description="Disordered" evidence="1">
    <location>
        <begin position="1"/>
        <end position="118"/>
    </location>
</feature>
<dbReference type="AlphaFoldDB" id="A0A439CMZ9"/>
<feature type="compositionally biased region" description="Basic and acidic residues" evidence="1">
    <location>
        <begin position="25"/>
        <end position="54"/>
    </location>
</feature>
<sequence length="158" mass="17123">MPETITTTVIGVRRRRQSVSYTYPDDGRDYGDSYYTEYDHDGNETGRRARRDSLGHPGRAPSPPPRPSTTDPSLGQSYAIRDEPAGGAPRHITAGSSAPPVREPPRLPRAVRPRDGEAPALVQLLRRVKSAIAQPPPHVFAARLPHAVPQVVGVAPLA</sequence>